<reference evidence="1" key="1">
    <citation type="submission" date="2023-10" db="EMBL/GenBank/DDBJ databases">
        <authorList>
            <person name="Hackl T."/>
        </authorList>
    </citation>
    <scope>NUCLEOTIDE SEQUENCE</scope>
</reference>
<name>A0AAI8VQD6_9PEZI</name>
<comment type="caution">
    <text evidence="1">The sequence shown here is derived from an EMBL/GenBank/DDBJ whole genome shotgun (WGS) entry which is preliminary data.</text>
</comment>
<dbReference type="PANTHER" id="PTHR36978">
    <property type="entry name" value="P-LOOP CONTAINING NUCLEOTIDE TRIPHOSPHATE HYDROLASE"/>
    <property type="match status" value="1"/>
</dbReference>
<evidence type="ECO:0000313" key="2">
    <source>
        <dbReference type="Proteomes" id="UP001295740"/>
    </source>
</evidence>
<protein>
    <submittedName>
        <fullName evidence="1">Uu.00g141610.m01.CDS01</fullName>
    </submittedName>
</protein>
<dbReference type="Gene3D" id="3.40.50.300">
    <property type="entry name" value="P-loop containing nucleotide triphosphate hydrolases"/>
    <property type="match status" value="1"/>
</dbReference>
<dbReference type="PANTHER" id="PTHR36978:SF4">
    <property type="entry name" value="P-LOOP CONTAINING NUCLEOSIDE TRIPHOSPHATE HYDROLASE PROTEIN"/>
    <property type="match status" value="1"/>
</dbReference>
<dbReference type="Pfam" id="PF17784">
    <property type="entry name" value="Sulfotransfer_4"/>
    <property type="match status" value="1"/>
</dbReference>
<dbReference type="InterPro" id="IPR027417">
    <property type="entry name" value="P-loop_NTPase"/>
</dbReference>
<dbReference type="SUPFAM" id="SSF52540">
    <property type="entry name" value="P-loop containing nucleoside triphosphate hydrolases"/>
    <property type="match status" value="1"/>
</dbReference>
<evidence type="ECO:0000313" key="1">
    <source>
        <dbReference type="EMBL" id="CAJ2509135.1"/>
    </source>
</evidence>
<dbReference type="EMBL" id="CAUWAG010000012">
    <property type="protein sequence ID" value="CAJ2509135.1"/>
    <property type="molecule type" value="Genomic_DNA"/>
</dbReference>
<dbReference type="Proteomes" id="UP001295740">
    <property type="component" value="Unassembled WGS sequence"/>
</dbReference>
<proteinExistence type="predicted"/>
<dbReference type="InterPro" id="IPR040632">
    <property type="entry name" value="Sulfotransfer_4"/>
</dbReference>
<accession>A0AAI8VQD6</accession>
<keyword evidence="2" id="KW-1185">Reference proteome</keyword>
<organism evidence="1 2">
    <name type="scientific">Anthostomella pinea</name>
    <dbReference type="NCBI Taxonomy" id="933095"/>
    <lineage>
        <taxon>Eukaryota</taxon>
        <taxon>Fungi</taxon>
        <taxon>Dikarya</taxon>
        <taxon>Ascomycota</taxon>
        <taxon>Pezizomycotina</taxon>
        <taxon>Sordariomycetes</taxon>
        <taxon>Xylariomycetidae</taxon>
        <taxon>Xylariales</taxon>
        <taxon>Xylariaceae</taxon>
        <taxon>Anthostomella</taxon>
    </lineage>
</organism>
<gene>
    <name evidence="1" type="ORF">KHLLAP_LOCUS9603</name>
</gene>
<sequence length="258" mass="28724">MTSNDDKNTQAAGPPSVINAGLFRTGTASMAEAYRILGLRPHHGLDLMDYPEHWVELERAAEGTWPDVPGARKPPQQQPFTRADWDRVFGAYDAITDVGSTFAEQLVAAYPEAKVVVVERGDADRWEASFESQILGPIWGPLGQLMYHAVLPLLGNRAVSAMRKILLGAWGARDVAGIRRNAKDGYVAYYAKVREAVPPERRLEYRLGQGWEPLCAFLGKDVPDVEFPWVNESAAHSAKQQEQVWQIFGQLGAKLRPW</sequence>
<dbReference type="AlphaFoldDB" id="A0AAI8VQD6"/>